<name>A0A2V3IT20_9FLOR</name>
<evidence type="ECO:0000256" key="2">
    <source>
        <dbReference type="SAM" id="SignalP"/>
    </source>
</evidence>
<feature type="signal peptide" evidence="2">
    <location>
        <begin position="1"/>
        <end position="19"/>
    </location>
</feature>
<evidence type="ECO:0000313" key="3">
    <source>
        <dbReference type="EMBL" id="PXF44260.1"/>
    </source>
</evidence>
<feature type="chain" id="PRO_5016161050" evidence="2">
    <location>
        <begin position="20"/>
        <end position="100"/>
    </location>
</feature>
<dbReference type="AlphaFoldDB" id="A0A2V3IT20"/>
<gene>
    <name evidence="3" type="ORF">BWQ96_05964</name>
</gene>
<proteinExistence type="predicted"/>
<keyword evidence="4" id="KW-1185">Reference proteome</keyword>
<accession>A0A2V3IT20</accession>
<feature type="region of interest" description="Disordered" evidence="1">
    <location>
        <begin position="80"/>
        <end position="100"/>
    </location>
</feature>
<protein>
    <submittedName>
        <fullName evidence="3">Uncharacterized protein</fullName>
    </submittedName>
</protein>
<evidence type="ECO:0000256" key="1">
    <source>
        <dbReference type="SAM" id="MobiDB-lite"/>
    </source>
</evidence>
<evidence type="ECO:0000313" key="4">
    <source>
        <dbReference type="Proteomes" id="UP000247409"/>
    </source>
</evidence>
<keyword evidence="2" id="KW-0732">Signal</keyword>
<sequence length="100" mass="11129">MNICIRLLGFILSVPIVLALFTVSYKNEYWSLWGGERNASQAHPNFAKAAPVPEVHESSDLNLEHISDDVVWDAEVTQALAEGEEEQSKPRTEDMSNANS</sequence>
<dbReference type="EMBL" id="NBIV01000096">
    <property type="protein sequence ID" value="PXF44260.1"/>
    <property type="molecule type" value="Genomic_DNA"/>
</dbReference>
<dbReference type="Proteomes" id="UP000247409">
    <property type="component" value="Unassembled WGS sequence"/>
</dbReference>
<organism evidence="3 4">
    <name type="scientific">Gracilariopsis chorda</name>
    <dbReference type="NCBI Taxonomy" id="448386"/>
    <lineage>
        <taxon>Eukaryota</taxon>
        <taxon>Rhodophyta</taxon>
        <taxon>Florideophyceae</taxon>
        <taxon>Rhodymeniophycidae</taxon>
        <taxon>Gracilariales</taxon>
        <taxon>Gracilariaceae</taxon>
        <taxon>Gracilariopsis</taxon>
    </lineage>
</organism>
<reference evidence="3 4" key="1">
    <citation type="journal article" date="2018" name="Mol. Biol. Evol.">
        <title>Analysis of the draft genome of the red seaweed Gracilariopsis chorda provides insights into genome size evolution in Rhodophyta.</title>
        <authorList>
            <person name="Lee J."/>
            <person name="Yang E.C."/>
            <person name="Graf L."/>
            <person name="Yang J.H."/>
            <person name="Qiu H."/>
            <person name="Zel Zion U."/>
            <person name="Chan C.X."/>
            <person name="Stephens T.G."/>
            <person name="Weber A.P.M."/>
            <person name="Boo G.H."/>
            <person name="Boo S.M."/>
            <person name="Kim K.M."/>
            <person name="Shin Y."/>
            <person name="Jung M."/>
            <person name="Lee S.J."/>
            <person name="Yim H.S."/>
            <person name="Lee J.H."/>
            <person name="Bhattacharya D."/>
            <person name="Yoon H.S."/>
        </authorList>
    </citation>
    <scope>NUCLEOTIDE SEQUENCE [LARGE SCALE GENOMIC DNA]</scope>
    <source>
        <strain evidence="3 4">SKKU-2015</strain>
        <tissue evidence="3">Whole body</tissue>
    </source>
</reference>
<comment type="caution">
    <text evidence="3">The sequence shown here is derived from an EMBL/GenBank/DDBJ whole genome shotgun (WGS) entry which is preliminary data.</text>
</comment>